<dbReference type="SUPFAM" id="SSF102405">
    <property type="entry name" value="MCP/YpsA-like"/>
    <property type="match status" value="1"/>
</dbReference>
<dbReference type="Proteomes" id="UP000249451">
    <property type="component" value="Unassembled WGS sequence"/>
</dbReference>
<dbReference type="InterPro" id="IPR003488">
    <property type="entry name" value="DprA"/>
</dbReference>
<comment type="caution">
    <text evidence="3">The sequence shown here is derived from an EMBL/GenBank/DDBJ whole genome shotgun (WGS) entry which is preliminary data.</text>
</comment>
<gene>
    <name evidence="3" type="primary">dprA</name>
    <name evidence="3" type="ORF">DI609_05825</name>
</gene>
<dbReference type="EMBL" id="QFNY01000115">
    <property type="protein sequence ID" value="PZP00695.1"/>
    <property type="molecule type" value="Genomic_DNA"/>
</dbReference>
<proteinExistence type="inferred from homology"/>
<organism evidence="3 4">
    <name type="scientific">Corynebacterium urealyticum</name>
    <dbReference type="NCBI Taxonomy" id="43771"/>
    <lineage>
        <taxon>Bacteria</taxon>
        <taxon>Bacillati</taxon>
        <taxon>Actinomycetota</taxon>
        <taxon>Actinomycetes</taxon>
        <taxon>Mycobacteriales</taxon>
        <taxon>Corynebacteriaceae</taxon>
        <taxon>Corynebacterium</taxon>
    </lineage>
</organism>
<dbReference type="GO" id="GO:0009294">
    <property type="term" value="P:DNA-mediated transformation"/>
    <property type="evidence" value="ECO:0007669"/>
    <property type="project" value="InterPro"/>
</dbReference>
<dbReference type="InterPro" id="IPR057666">
    <property type="entry name" value="DrpA_SLOG"/>
</dbReference>
<evidence type="ECO:0000313" key="3">
    <source>
        <dbReference type="EMBL" id="PZP00695.1"/>
    </source>
</evidence>
<comment type="similarity">
    <text evidence="1">Belongs to the DprA/Smf family.</text>
</comment>
<dbReference type="SUPFAM" id="SSF46785">
    <property type="entry name" value="Winged helix' DNA-binding domain"/>
    <property type="match status" value="1"/>
</dbReference>
<reference evidence="3 4" key="1">
    <citation type="submission" date="2017-11" db="EMBL/GenBank/DDBJ databases">
        <title>Infants hospitalized years apart are colonized by the same room-sourced microbial strains.</title>
        <authorList>
            <person name="Brooks B."/>
            <person name="Olm M.R."/>
            <person name="Firek B.A."/>
            <person name="Baker R."/>
            <person name="Thomas B.C."/>
            <person name="Morowitz M.J."/>
            <person name="Banfield J.F."/>
        </authorList>
    </citation>
    <scope>NUCLEOTIDE SEQUENCE [LARGE SCALE GENOMIC DNA]</scope>
    <source>
        <strain evidence="3">S2_012_000_R3_87</strain>
    </source>
</reference>
<dbReference type="InterPro" id="IPR036390">
    <property type="entry name" value="WH_DNA-bd_sf"/>
</dbReference>
<dbReference type="PANTHER" id="PTHR43022:SF1">
    <property type="entry name" value="PROTEIN SMF"/>
    <property type="match status" value="1"/>
</dbReference>
<name>A0A2W5B1L7_9CORY</name>
<dbReference type="Gene3D" id="3.40.50.450">
    <property type="match status" value="1"/>
</dbReference>
<accession>A0A2W5B1L7</accession>
<sequence length="418" mass="44980">MSPGGTTEERQNLLAWIYLRQTIEASNTDILNLLWPEGWENRLADRDAGKGVAPDVRGLASRIRHRDPSLPRRILESTATRVDCDPEAELDAATAAGFRLITPLDQEWPETLDHAFARIDDRGSDQNSAVRGLAAAPFALWLRGNGNLRNLSRQSVTVVGTRQPNAYGAQLSTQLSTDLALAGYSIVSGGARGVDRCAHTAALRAGGASIAVLACGLDVDYPRQHVGMFNQIAESGVVVSEYALGTHPARHRFLTRNRLVAGLSAGTIVTQAANRSGALNTLNWAEVMLNQPMVVPGPVDTALSQGVLHRLRDGRAQPVWTASHVRELVEASSQFHAEVPEQQAMVLGSGTGVQSMSLNQVTVYDAAGLPGGGGGTLREIQQETGLSIRLVMRTLKELDKQGLITREGERWVRVDGEA</sequence>
<dbReference type="NCBIfam" id="TIGR00732">
    <property type="entry name" value="dprA"/>
    <property type="match status" value="1"/>
</dbReference>
<protein>
    <submittedName>
        <fullName evidence="3">DNA-protecting protein DprA</fullName>
    </submittedName>
</protein>
<evidence type="ECO:0000259" key="2">
    <source>
        <dbReference type="Pfam" id="PF02481"/>
    </source>
</evidence>
<dbReference type="AlphaFoldDB" id="A0A2W5B1L7"/>
<evidence type="ECO:0000256" key="1">
    <source>
        <dbReference type="ARBA" id="ARBA00006525"/>
    </source>
</evidence>
<dbReference type="PANTHER" id="PTHR43022">
    <property type="entry name" value="PROTEIN SMF"/>
    <property type="match status" value="1"/>
</dbReference>
<feature type="domain" description="Smf/DprA SLOG" evidence="2">
    <location>
        <begin position="101"/>
        <end position="327"/>
    </location>
</feature>
<dbReference type="Pfam" id="PF02481">
    <property type="entry name" value="DNA_processg_A"/>
    <property type="match status" value="1"/>
</dbReference>
<evidence type="ECO:0000313" key="4">
    <source>
        <dbReference type="Proteomes" id="UP000249451"/>
    </source>
</evidence>